<evidence type="ECO:0000256" key="4">
    <source>
        <dbReference type="SAM" id="MobiDB-lite"/>
    </source>
</evidence>
<evidence type="ECO:0000256" key="5">
    <source>
        <dbReference type="SAM" id="Phobius"/>
    </source>
</evidence>
<reference evidence="6 7" key="1">
    <citation type="submission" date="2016-05" db="EMBL/GenBank/DDBJ databases">
        <title>Microbial solvent formation.</title>
        <authorList>
            <person name="Poehlein A."/>
            <person name="Montoya Solano J.D."/>
            <person name="Flitsch S."/>
            <person name="Krabben P."/>
            <person name="Duerre P."/>
            <person name="Daniel R."/>
        </authorList>
    </citation>
    <scope>NUCLEOTIDE SEQUENCE [LARGE SCALE GENOMIC DNA]</scope>
    <source>
        <strain evidence="6 7">L1-8</strain>
    </source>
</reference>
<organism evidence="6 7">
    <name type="scientific">Clostridium saccharobutylicum</name>
    <dbReference type="NCBI Taxonomy" id="169679"/>
    <lineage>
        <taxon>Bacteria</taxon>
        <taxon>Bacillati</taxon>
        <taxon>Bacillota</taxon>
        <taxon>Clostridia</taxon>
        <taxon>Eubacteriales</taxon>
        <taxon>Clostridiaceae</taxon>
        <taxon>Clostridium</taxon>
    </lineage>
</organism>
<evidence type="ECO:0000313" key="7">
    <source>
        <dbReference type="Proteomes" id="UP000191154"/>
    </source>
</evidence>
<dbReference type="STRING" id="169679.CSACC_02490"/>
<keyword evidence="5" id="KW-1133">Transmembrane helix</keyword>
<dbReference type="PROSITE" id="PS50005">
    <property type="entry name" value="TPR"/>
    <property type="match status" value="1"/>
</dbReference>
<comment type="caution">
    <text evidence="6">The sequence shown here is derived from an EMBL/GenBank/DDBJ whole genome shotgun (WGS) entry which is preliminary data.</text>
</comment>
<accession>A0A1S8N489</accession>
<feature type="transmembrane region" description="Helical" evidence="5">
    <location>
        <begin position="180"/>
        <end position="201"/>
    </location>
</feature>
<evidence type="ECO:0000256" key="1">
    <source>
        <dbReference type="ARBA" id="ARBA00022737"/>
    </source>
</evidence>
<dbReference type="Pfam" id="PF07719">
    <property type="entry name" value="TPR_2"/>
    <property type="match status" value="1"/>
</dbReference>
<dbReference type="RefSeq" id="WP_077865950.1">
    <property type="nucleotide sequence ID" value="NZ_LZYZ01000005.1"/>
</dbReference>
<protein>
    <submittedName>
        <fullName evidence="6">Tetratricopeptide repeat protein</fullName>
    </submittedName>
</protein>
<dbReference type="EMBL" id="LZYZ01000005">
    <property type="protein sequence ID" value="OOM11284.1"/>
    <property type="molecule type" value="Genomic_DNA"/>
</dbReference>
<keyword evidence="1" id="KW-0677">Repeat</keyword>
<evidence type="ECO:0000313" key="6">
    <source>
        <dbReference type="EMBL" id="OOM11284.1"/>
    </source>
</evidence>
<feature type="compositionally biased region" description="Basic and acidic residues" evidence="4">
    <location>
        <begin position="213"/>
        <end position="226"/>
    </location>
</feature>
<keyword evidence="2 3" id="KW-0802">TPR repeat</keyword>
<evidence type="ECO:0000256" key="2">
    <source>
        <dbReference type="ARBA" id="ARBA00022803"/>
    </source>
</evidence>
<dbReference type="AlphaFoldDB" id="A0A1S8N489"/>
<evidence type="ECO:0000256" key="3">
    <source>
        <dbReference type="PROSITE-ProRule" id="PRU00339"/>
    </source>
</evidence>
<feature type="region of interest" description="Disordered" evidence="4">
    <location>
        <begin position="213"/>
        <end position="235"/>
    </location>
</feature>
<dbReference type="InterPro" id="IPR011990">
    <property type="entry name" value="TPR-like_helical_dom_sf"/>
</dbReference>
<proteinExistence type="predicted"/>
<keyword evidence="5" id="KW-0472">Membrane</keyword>
<keyword evidence="5" id="KW-0812">Transmembrane</keyword>
<dbReference type="InterPro" id="IPR013105">
    <property type="entry name" value="TPR_2"/>
</dbReference>
<gene>
    <name evidence="6" type="ORF">CLOSAC_28420</name>
</gene>
<dbReference type="Proteomes" id="UP000191154">
    <property type="component" value="Unassembled WGS sequence"/>
</dbReference>
<name>A0A1S8N489_CLOSA</name>
<sequence>MNKKSKKIYDKAIDYFEKGKINKALEICELELSKSLQNSNMLNLKGLLLYEKGDLNEAITVWTINKDINKNVIAKNYIKNAQGDKKRLELYKEGEKALKQLKIDKALELFKTCSESDFNAIKVNTGLGLCYQKKGNFLKAKEYIDKALKLDENAITANVVKKELEEANLYYEAKKSSKKVIIILVVLFIIAGLGISAYLTIEKKQVKNKMIEEHQNNSEPQVEKNTESSSEIKSQQNNKDILNLKTFDKEKMKTLIEENDLDGIYDEVDNVKEESLSDDNTEIYKQAINVLKSDGVSKFYEYGLWYFNQENYDNAKNQLDKAYKYCEGNSLKEHIIFYRASTASKQSDNKSALSQYEDYYNQYPDGAYIEGVLYELSLLSNSENKEKSKNYANELVTKYPNSVYINNQIKDIMNN</sequence>
<feature type="repeat" description="TPR" evidence="3">
    <location>
        <begin position="121"/>
        <end position="154"/>
    </location>
</feature>
<dbReference type="SMART" id="SM00028">
    <property type="entry name" value="TPR"/>
    <property type="match status" value="4"/>
</dbReference>
<dbReference type="SUPFAM" id="SSF48452">
    <property type="entry name" value="TPR-like"/>
    <property type="match status" value="2"/>
</dbReference>
<dbReference type="InterPro" id="IPR019734">
    <property type="entry name" value="TPR_rpt"/>
</dbReference>
<dbReference type="Gene3D" id="1.25.40.10">
    <property type="entry name" value="Tetratricopeptide repeat domain"/>
    <property type="match status" value="3"/>
</dbReference>